<evidence type="ECO:0008006" key="8">
    <source>
        <dbReference type="Google" id="ProtNLM"/>
    </source>
</evidence>
<dbReference type="GO" id="GO:0004497">
    <property type="term" value="F:monooxygenase activity"/>
    <property type="evidence" value="ECO:0007669"/>
    <property type="project" value="UniProtKB-KW"/>
</dbReference>
<evidence type="ECO:0000256" key="4">
    <source>
        <dbReference type="RuleBase" id="RU000461"/>
    </source>
</evidence>
<comment type="cofactor">
    <cofactor evidence="1 3">
        <name>heme</name>
        <dbReference type="ChEBI" id="CHEBI:30413"/>
    </cofactor>
</comment>
<dbReference type="InterPro" id="IPR036396">
    <property type="entry name" value="Cyt_P450_sf"/>
</dbReference>
<keyword evidence="3 4" id="KW-0479">Metal-binding</keyword>
<dbReference type="GO" id="GO:0020037">
    <property type="term" value="F:heme binding"/>
    <property type="evidence" value="ECO:0007669"/>
    <property type="project" value="InterPro"/>
</dbReference>
<keyword evidence="3 4" id="KW-0349">Heme</keyword>
<dbReference type="InterPro" id="IPR002401">
    <property type="entry name" value="Cyt_P450_E_grp-I"/>
</dbReference>
<dbReference type="PRINTS" id="PR00385">
    <property type="entry name" value="P450"/>
</dbReference>
<name>A0AAW1SK64_9CHLO</name>
<dbReference type="CDD" id="cd00302">
    <property type="entry name" value="cytochrome_P450"/>
    <property type="match status" value="1"/>
</dbReference>
<dbReference type="PROSITE" id="PS00086">
    <property type="entry name" value="CYTOCHROME_P450"/>
    <property type="match status" value="1"/>
</dbReference>
<evidence type="ECO:0000256" key="3">
    <source>
        <dbReference type="PIRSR" id="PIRSR602401-1"/>
    </source>
</evidence>
<comment type="caution">
    <text evidence="6">The sequence shown here is derived from an EMBL/GenBank/DDBJ whole genome shotgun (WGS) entry which is preliminary data.</text>
</comment>
<evidence type="ECO:0000256" key="2">
    <source>
        <dbReference type="ARBA" id="ARBA00010617"/>
    </source>
</evidence>
<dbReference type="PANTHER" id="PTHR24305:SF166">
    <property type="entry name" value="CYTOCHROME P450 12A4, MITOCHONDRIAL-RELATED"/>
    <property type="match status" value="1"/>
</dbReference>
<dbReference type="PANTHER" id="PTHR24305">
    <property type="entry name" value="CYTOCHROME P450"/>
    <property type="match status" value="1"/>
</dbReference>
<sequence>MPSRGFEALAGAHNLDFQLLPATLRACGWCLEVLSTSLTLFHTDCRSRSEKRSERLHVQMADLWQTAGIAISCFLAVVARRLVRVCFREIRIWYSWSKLPHSQSPWSLAGELVPATSLKRHDFYTARTKQLGGIFGIRVGPLFEVCITDPELAAPIFKENKADLYTPLQTVFRKNEPSLFTKPSPEYYRAIRKGVAPAFNSGNLREGFGRLASLMPAVIQYIRQAGAEASVDVFNIAGHVTMDAISLSIFADAPGSASKLGQGVRPRYAELMDPAMQGVVKIMAIPWLRHLTFIPAMKQLKQDLTRLHEEHGKMVDRLRTCNPPPASLGGHLLALKDPATGLPLTDGQLEAEMVTLFVAGYDTSTAAISWTLGLIAAHPAVQRKVAAELDSIGLKGSAERPQPRGLSWEDLSQLDYLRKVIKEALRMFTVASGGTVRTLSKPLNIGGYHLAAGMTVQVPFHGIHRNPDVWDRPDDFLTERWDEADVEYVKPASGNRAAAKSESGGVDYGSSSPDQQQALGKQADQGSKARRYMPFSYGLRSCVGQNLANLTMLTFVASLCANFQLELAPEIKDMSGIKEAAVTSLIMSPRDGMPLRCTPWA</sequence>
<dbReference type="AlphaFoldDB" id="A0AAW1SK64"/>
<proteinExistence type="inferred from homology"/>
<feature type="compositionally biased region" description="Polar residues" evidence="5">
    <location>
        <begin position="509"/>
        <end position="519"/>
    </location>
</feature>
<evidence type="ECO:0000313" key="7">
    <source>
        <dbReference type="Proteomes" id="UP001485043"/>
    </source>
</evidence>
<keyword evidence="4" id="KW-0503">Monooxygenase</keyword>
<evidence type="ECO:0000313" key="6">
    <source>
        <dbReference type="EMBL" id="KAK9846089.1"/>
    </source>
</evidence>
<keyword evidence="3 4" id="KW-0408">Iron</keyword>
<comment type="similarity">
    <text evidence="2 4">Belongs to the cytochrome P450 family.</text>
</comment>
<protein>
    <recommendedName>
        <fullName evidence="8">Cytochrome P450</fullName>
    </recommendedName>
</protein>
<keyword evidence="4" id="KW-0560">Oxidoreductase</keyword>
<evidence type="ECO:0000256" key="5">
    <source>
        <dbReference type="SAM" id="MobiDB-lite"/>
    </source>
</evidence>
<feature type="binding site" description="axial binding residue" evidence="3">
    <location>
        <position position="542"/>
    </location>
    <ligand>
        <name>heme</name>
        <dbReference type="ChEBI" id="CHEBI:30413"/>
    </ligand>
    <ligandPart>
        <name>Fe</name>
        <dbReference type="ChEBI" id="CHEBI:18248"/>
    </ligandPart>
</feature>
<dbReference type="Pfam" id="PF00067">
    <property type="entry name" value="p450"/>
    <property type="match status" value="1"/>
</dbReference>
<dbReference type="PRINTS" id="PR00463">
    <property type="entry name" value="EP450I"/>
</dbReference>
<feature type="region of interest" description="Disordered" evidence="5">
    <location>
        <begin position="492"/>
        <end position="527"/>
    </location>
</feature>
<dbReference type="Gene3D" id="1.10.630.10">
    <property type="entry name" value="Cytochrome P450"/>
    <property type="match status" value="1"/>
</dbReference>
<dbReference type="InterPro" id="IPR017972">
    <property type="entry name" value="Cyt_P450_CS"/>
</dbReference>
<gene>
    <name evidence="6" type="ORF">WJX84_000269</name>
</gene>
<evidence type="ECO:0000256" key="1">
    <source>
        <dbReference type="ARBA" id="ARBA00001971"/>
    </source>
</evidence>
<reference evidence="6 7" key="1">
    <citation type="journal article" date="2024" name="Nat. Commun.">
        <title>Phylogenomics reveals the evolutionary origins of lichenization in chlorophyte algae.</title>
        <authorList>
            <person name="Puginier C."/>
            <person name="Libourel C."/>
            <person name="Otte J."/>
            <person name="Skaloud P."/>
            <person name="Haon M."/>
            <person name="Grisel S."/>
            <person name="Petersen M."/>
            <person name="Berrin J.G."/>
            <person name="Delaux P.M."/>
            <person name="Dal Grande F."/>
            <person name="Keller J."/>
        </authorList>
    </citation>
    <scope>NUCLEOTIDE SEQUENCE [LARGE SCALE GENOMIC DNA]</scope>
    <source>
        <strain evidence="6 7">SAG 2523</strain>
    </source>
</reference>
<dbReference type="InterPro" id="IPR050121">
    <property type="entry name" value="Cytochrome_P450_monoxygenase"/>
</dbReference>
<dbReference type="SUPFAM" id="SSF48264">
    <property type="entry name" value="Cytochrome P450"/>
    <property type="match status" value="1"/>
</dbReference>
<dbReference type="Proteomes" id="UP001485043">
    <property type="component" value="Unassembled WGS sequence"/>
</dbReference>
<accession>A0AAW1SK64</accession>
<organism evidence="6 7">
    <name type="scientific">Apatococcus fuscideae</name>
    <dbReference type="NCBI Taxonomy" id="2026836"/>
    <lineage>
        <taxon>Eukaryota</taxon>
        <taxon>Viridiplantae</taxon>
        <taxon>Chlorophyta</taxon>
        <taxon>core chlorophytes</taxon>
        <taxon>Trebouxiophyceae</taxon>
        <taxon>Chlorellales</taxon>
        <taxon>Chlorellaceae</taxon>
        <taxon>Apatococcus</taxon>
    </lineage>
</organism>
<keyword evidence="7" id="KW-1185">Reference proteome</keyword>
<dbReference type="InterPro" id="IPR001128">
    <property type="entry name" value="Cyt_P450"/>
</dbReference>
<dbReference type="EMBL" id="JALJOV010001568">
    <property type="protein sequence ID" value="KAK9846089.1"/>
    <property type="molecule type" value="Genomic_DNA"/>
</dbReference>
<dbReference type="GO" id="GO:0016705">
    <property type="term" value="F:oxidoreductase activity, acting on paired donors, with incorporation or reduction of molecular oxygen"/>
    <property type="evidence" value="ECO:0007669"/>
    <property type="project" value="InterPro"/>
</dbReference>
<dbReference type="GO" id="GO:0005506">
    <property type="term" value="F:iron ion binding"/>
    <property type="evidence" value="ECO:0007669"/>
    <property type="project" value="InterPro"/>
</dbReference>